<evidence type="ECO:0008006" key="4">
    <source>
        <dbReference type="Google" id="ProtNLM"/>
    </source>
</evidence>
<keyword evidence="1" id="KW-0808">Transferase</keyword>
<dbReference type="InterPro" id="IPR029044">
    <property type="entry name" value="Nucleotide-diphossugar_trans"/>
</dbReference>
<evidence type="ECO:0000313" key="3">
    <source>
        <dbReference type="Proteomes" id="UP000199271"/>
    </source>
</evidence>
<dbReference type="PANTHER" id="PTHR32385">
    <property type="entry name" value="MANNOSYL PHOSPHORYLINOSITOL CERAMIDE SYNTHASE"/>
    <property type="match status" value="1"/>
</dbReference>
<dbReference type="RefSeq" id="WP_089997503.1">
    <property type="nucleotide sequence ID" value="NZ_CBCPIF010000001.1"/>
</dbReference>
<dbReference type="SUPFAM" id="SSF53448">
    <property type="entry name" value="Nucleotide-diphospho-sugar transferases"/>
    <property type="match status" value="1"/>
</dbReference>
<evidence type="ECO:0000256" key="1">
    <source>
        <dbReference type="ARBA" id="ARBA00022679"/>
    </source>
</evidence>
<keyword evidence="3" id="KW-1185">Reference proteome</keyword>
<comment type="caution">
    <text evidence="2">The sequence shown here is derived from an EMBL/GenBank/DDBJ whole genome shotgun (WGS) entry which is preliminary data.</text>
</comment>
<reference evidence="2 3" key="1">
    <citation type="submission" date="2015-12" db="EMBL/GenBank/DDBJ databases">
        <authorList>
            <person name="Andreevskaya M."/>
        </authorList>
    </citation>
    <scope>NUCLEOTIDE SEQUENCE [LARGE SCALE GENOMIC DNA]</scope>
    <source>
        <strain evidence="2 3">C122c</strain>
    </source>
</reference>
<organism evidence="2 3">
    <name type="scientific">Leuconostoc gasicomitatum</name>
    <dbReference type="NCBI Taxonomy" id="115778"/>
    <lineage>
        <taxon>Bacteria</taxon>
        <taxon>Bacillati</taxon>
        <taxon>Bacillota</taxon>
        <taxon>Bacilli</taxon>
        <taxon>Lactobacillales</taxon>
        <taxon>Lactobacillaceae</taxon>
        <taxon>Leuconostoc</taxon>
        <taxon>Leuconostoc gelidum group</taxon>
    </lineage>
</organism>
<dbReference type="PANTHER" id="PTHR32385:SF15">
    <property type="entry name" value="INOSITOL PHOSPHOCERAMIDE MANNOSYLTRANSFERASE 1"/>
    <property type="match status" value="1"/>
</dbReference>
<accession>A0ABP2B301</accession>
<dbReference type="InterPro" id="IPR007577">
    <property type="entry name" value="GlycoTrfase_DXD_sugar-bd_CS"/>
</dbReference>
<gene>
    <name evidence="2" type="ORF">C122C_0409</name>
</gene>
<name>A0ABP2B301_9LACO</name>
<dbReference type="Proteomes" id="UP000199271">
    <property type="component" value="Unassembled WGS sequence"/>
</dbReference>
<evidence type="ECO:0000313" key="2">
    <source>
        <dbReference type="EMBL" id="CUW09045.1"/>
    </source>
</evidence>
<dbReference type="EMBL" id="FBSY01000006">
    <property type="protein sequence ID" value="CUW09045.1"/>
    <property type="molecule type" value="Genomic_DNA"/>
</dbReference>
<dbReference type="Gene3D" id="3.90.550.20">
    <property type="match status" value="1"/>
</dbReference>
<dbReference type="InterPro" id="IPR051706">
    <property type="entry name" value="Glycosyltransferase_domain"/>
</dbReference>
<protein>
    <recommendedName>
        <fullName evidence="4">Glycosyl transferase</fullName>
    </recommendedName>
</protein>
<dbReference type="Pfam" id="PF04488">
    <property type="entry name" value="Gly_transf_sug"/>
    <property type="match status" value="1"/>
</dbReference>
<sequence length="254" mass="29830">MIERKIHYVWFGGEIPNHVRKLVEKWEEKLPGWEFLFWNENNLPKFANDEYTQLIIENNKLGYSSDLLRYQLVEKYGGFYLDTDMEIKRNLDCLRSQETVFGFMYDNNLHTGMFGAKSGSKWLQKMINVYTDPNEKLFNMTRDFSFTSNIIVTLATKELYGDKFHLNGRNQIMDDGTLILDKSFFVYPRKNIEGFARHGFANAWNSGKAYKGVRGLVKRSIRSVFGDETMEIISAFFGKKRTKKILKKMGIRND</sequence>
<proteinExistence type="predicted"/>